<evidence type="ECO:0000313" key="1">
    <source>
        <dbReference type="EMBL" id="KLU24190.1"/>
    </source>
</evidence>
<dbReference type="InterPro" id="IPR016932">
    <property type="entry name" value="UCP029669"/>
</dbReference>
<reference evidence="1 2" key="1">
    <citation type="journal article" date="2015" name="Genome Announc.">
        <title>Draft Genome Sequence of Burkholderia sp. Strain PML1(12), an Ectomycorrhizosphere-Inhabiting Bacterium with Effective Mineral-Weathering Ability.</title>
        <authorList>
            <person name="Uroz S."/>
            <person name="Oger P."/>
        </authorList>
    </citation>
    <scope>NUCLEOTIDE SEQUENCE [LARGE SCALE GENOMIC DNA]</scope>
    <source>
        <strain evidence="2">PML1(12)</strain>
    </source>
</reference>
<dbReference type="AlphaFoldDB" id="A0A0J1CUB7"/>
<dbReference type="Pfam" id="PF08857">
    <property type="entry name" value="ParBc_2"/>
    <property type="match status" value="1"/>
</dbReference>
<dbReference type="CDD" id="cd16390">
    <property type="entry name" value="ParB_N_Srx_like"/>
    <property type="match status" value="1"/>
</dbReference>
<name>A0A0J1CUB7_9BURK</name>
<dbReference type="PATRIC" id="fig|908627.4.peg.4801"/>
<dbReference type="Proteomes" id="UP000035963">
    <property type="component" value="Unassembled WGS sequence"/>
</dbReference>
<gene>
    <name evidence="1" type="ORF">EOS_21480</name>
</gene>
<organism evidence="1 2">
    <name type="scientific">Caballeronia mineralivorans PML1(12)</name>
    <dbReference type="NCBI Taxonomy" id="908627"/>
    <lineage>
        <taxon>Bacteria</taxon>
        <taxon>Pseudomonadati</taxon>
        <taxon>Pseudomonadota</taxon>
        <taxon>Betaproteobacteria</taxon>
        <taxon>Burkholderiales</taxon>
        <taxon>Burkholderiaceae</taxon>
        <taxon>Caballeronia</taxon>
    </lineage>
</organism>
<dbReference type="InterPro" id="IPR036086">
    <property type="entry name" value="ParB/Sulfiredoxin_sf"/>
</dbReference>
<evidence type="ECO:0000313" key="2">
    <source>
        <dbReference type="Proteomes" id="UP000035963"/>
    </source>
</evidence>
<sequence>MKKIVRLELKQIHPTQVTAGMLEVDEKRKHFASLSEDELKRALKAAPIPAVLGRDGTHFATDHHHLARALFDAQINYAYVEVMADLSKLKGDAFWLEMSNRRWVHPYDEHGILHGIAAIPSNVSGLIDDPYRSLAAFVRNAGGYIKTLEPFAEFQWADFFRTRIRLWTTSFQFSAAVEQAVHLARSPDALVLPGFYKTKVSGAANPRA</sequence>
<dbReference type="OrthoDB" id="323572at2"/>
<accession>A0A0J1CUB7</accession>
<dbReference type="Gene3D" id="1.10.8.10">
    <property type="entry name" value="DNA helicase RuvA subunit, C-terminal domain"/>
    <property type="match status" value="1"/>
</dbReference>
<evidence type="ECO:0008006" key="3">
    <source>
        <dbReference type="Google" id="ProtNLM"/>
    </source>
</evidence>
<comment type="caution">
    <text evidence="1">The sequence shown here is derived from an EMBL/GenBank/DDBJ whole genome shotgun (WGS) entry which is preliminary data.</text>
</comment>
<dbReference type="EMBL" id="AEJF01000132">
    <property type="protein sequence ID" value="KLU24190.1"/>
    <property type="molecule type" value="Genomic_DNA"/>
</dbReference>
<protein>
    <recommendedName>
        <fullName evidence="3">Chromosome partitioning protein ParB</fullName>
    </recommendedName>
</protein>
<dbReference type="PIRSF" id="PIRSF029669">
    <property type="entry name" value="UCP029669"/>
    <property type="match status" value="1"/>
</dbReference>
<dbReference type="SUPFAM" id="SSF110849">
    <property type="entry name" value="ParB/Sulfiredoxin"/>
    <property type="match status" value="1"/>
</dbReference>
<dbReference type="Gene3D" id="3.90.1530.10">
    <property type="entry name" value="Conserved hypothetical protein from pyrococcus furiosus pfu- 392566-001, ParB domain"/>
    <property type="match status" value="1"/>
</dbReference>
<proteinExistence type="predicted"/>
<dbReference type="InterPro" id="IPR014956">
    <property type="entry name" value="ParBc_2"/>
</dbReference>
<keyword evidence="2" id="KW-1185">Reference proteome</keyword>
<dbReference type="RefSeq" id="WP_047848720.1">
    <property type="nucleotide sequence ID" value="NZ_AEJF01000132.1"/>
</dbReference>